<evidence type="ECO:0000313" key="4">
    <source>
        <dbReference type="Proteomes" id="UP000255279"/>
    </source>
</evidence>
<dbReference type="OrthoDB" id="9922434at2"/>
<name>A0A1S9ZUZ6_9GAMM</name>
<evidence type="ECO:0000313" key="1">
    <source>
        <dbReference type="EMBL" id="OOR87213.1"/>
    </source>
</evidence>
<sequence length="85" mass="9381">MKTLHITATANDVVIEQLKTIIENFAGQQDKAESIAIKTELAQPMVYDDIRQLKGILNTHYPKPLSDSDIENGIAQGAAQRAMML</sequence>
<proteinExistence type="predicted"/>
<gene>
    <name evidence="1" type="ORF">B0181_10865</name>
    <name evidence="2" type="ORF">NCTC10293_00239</name>
</gene>
<dbReference type="Proteomes" id="UP000255279">
    <property type="component" value="Unassembled WGS sequence"/>
</dbReference>
<evidence type="ECO:0000313" key="3">
    <source>
        <dbReference type="Proteomes" id="UP000190435"/>
    </source>
</evidence>
<accession>A0A1S9ZUZ6</accession>
<evidence type="ECO:0000313" key="2">
    <source>
        <dbReference type="EMBL" id="STZ09924.1"/>
    </source>
</evidence>
<dbReference type="EMBL" id="UGQE01000001">
    <property type="protein sequence ID" value="STZ09924.1"/>
    <property type="molecule type" value="Genomic_DNA"/>
</dbReference>
<reference evidence="1 3" key="1">
    <citation type="submission" date="2017-02" db="EMBL/GenBank/DDBJ databases">
        <title>Draft genome sequence of Moraxella caviae CCUG 355 type strain.</title>
        <authorList>
            <person name="Engstrom-Jakobsson H."/>
            <person name="Salva-Serra F."/>
            <person name="Thorell K."/>
            <person name="Gonzales-Siles L."/>
            <person name="Karlsson R."/>
            <person name="Boulund F."/>
            <person name="Engstrand L."/>
            <person name="Moore E."/>
        </authorList>
    </citation>
    <scope>NUCLEOTIDE SEQUENCE [LARGE SCALE GENOMIC DNA]</scope>
    <source>
        <strain evidence="1 3">CCUG 355</strain>
    </source>
</reference>
<organism evidence="1 3">
    <name type="scientific">Moraxella caviae</name>
    <dbReference type="NCBI Taxonomy" id="34060"/>
    <lineage>
        <taxon>Bacteria</taxon>
        <taxon>Pseudomonadati</taxon>
        <taxon>Pseudomonadota</taxon>
        <taxon>Gammaproteobacteria</taxon>
        <taxon>Moraxellales</taxon>
        <taxon>Moraxellaceae</taxon>
        <taxon>Moraxella</taxon>
    </lineage>
</organism>
<dbReference type="Proteomes" id="UP000190435">
    <property type="component" value="Unassembled WGS sequence"/>
</dbReference>
<reference evidence="2 4" key="2">
    <citation type="submission" date="2018-06" db="EMBL/GenBank/DDBJ databases">
        <authorList>
            <consortium name="Pathogen Informatics"/>
            <person name="Doyle S."/>
        </authorList>
    </citation>
    <scope>NUCLEOTIDE SEQUENCE [LARGE SCALE GENOMIC DNA]</scope>
    <source>
        <strain evidence="2 4">NCTC10293</strain>
    </source>
</reference>
<dbReference type="AlphaFoldDB" id="A0A1S9ZUZ6"/>
<protein>
    <submittedName>
        <fullName evidence="1">Uncharacterized protein</fullName>
    </submittedName>
</protein>
<dbReference type="RefSeq" id="WP_078277504.1">
    <property type="nucleotide sequence ID" value="NZ_MUXU01000081.1"/>
</dbReference>
<dbReference type="EMBL" id="MUXU01000081">
    <property type="protein sequence ID" value="OOR87213.1"/>
    <property type="molecule type" value="Genomic_DNA"/>
</dbReference>
<keyword evidence="3" id="KW-1185">Reference proteome</keyword>
<dbReference type="STRING" id="34060.B0181_10865"/>